<dbReference type="GO" id="GO:0003677">
    <property type="term" value="F:DNA binding"/>
    <property type="evidence" value="ECO:0007669"/>
    <property type="project" value="UniProtKB-KW"/>
</dbReference>
<keyword evidence="1 3" id="KW-0238">DNA-binding</keyword>
<dbReference type="InterPro" id="IPR001845">
    <property type="entry name" value="HTH_ArsR_DNA-bd_dom"/>
</dbReference>
<reference evidence="4" key="1">
    <citation type="submission" date="2016-10" db="EMBL/GenBank/DDBJ databases">
        <authorList>
            <person name="Varghese N."/>
            <person name="Submissions S."/>
        </authorList>
    </citation>
    <scope>NUCLEOTIDE SEQUENCE [LARGE SCALE GENOMIC DNA]</scope>
    <source>
        <strain evidence="4">CGMCC 1.10784</strain>
    </source>
</reference>
<dbReference type="Gene3D" id="1.10.10.10">
    <property type="entry name" value="Winged helix-like DNA-binding domain superfamily/Winged helix DNA-binding domain"/>
    <property type="match status" value="1"/>
</dbReference>
<dbReference type="CDD" id="cd00090">
    <property type="entry name" value="HTH_ARSR"/>
    <property type="match status" value="1"/>
</dbReference>
<dbReference type="PANTHER" id="PTHR38600:SF1">
    <property type="entry name" value="TRANSCRIPTIONAL REGULATORY PROTEIN"/>
    <property type="match status" value="1"/>
</dbReference>
<dbReference type="AlphaFoldDB" id="A0A1I1WRB2"/>
<dbReference type="EMBL" id="FOMT01000002">
    <property type="protein sequence ID" value="SFD97511.1"/>
    <property type="molecule type" value="Genomic_DNA"/>
</dbReference>
<feature type="domain" description="HTH arsR-type" evidence="2">
    <location>
        <begin position="1"/>
        <end position="97"/>
    </location>
</feature>
<dbReference type="InterPro" id="IPR011991">
    <property type="entry name" value="ArsR-like_HTH"/>
</dbReference>
<dbReference type="GO" id="GO:0003700">
    <property type="term" value="F:DNA-binding transcription factor activity"/>
    <property type="evidence" value="ECO:0007669"/>
    <property type="project" value="InterPro"/>
</dbReference>
<evidence type="ECO:0000313" key="4">
    <source>
        <dbReference type="Proteomes" id="UP000198855"/>
    </source>
</evidence>
<dbReference type="NCBIfam" id="NF033788">
    <property type="entry name" value="HTH_metalloreg"/>
    <property type="match status" value="1"/>
</dbReference>
<keyword evidence="4" id="KW-1185">Reference proteome</keyword>
<dbReference type="STRING" id="1045775.SAMN05216378_1827"/>
<dbReference type="PANTHER" id="PTHR38600">
    <property type="entry name" value="TRANSCRIPTIONAL REGULATORY PROTEIN"/>
    <property type="match status" value="1"/>
</dbReference>
<dbReference type="InterPro" id="IPR036390">
    <property type="entry name" value="WH_DNA-bd_sf"/>
</dbReference>
<gene>
    <name evidence="3" type="ORF">SAMN05216378_1827</name>
</gene>
<dbReference type="PROSITE" id="PS50987">
    <property type="entry name" value="HTH_ARSR_2"/>
    <property type="match status" value="1"/>
</dbReference>
<evidence type="ECO:0000259" key="2">
    <source>
        <dbReference type="PROSITE" id="PS50987"/>
    </source>
</evidence>
<proteinExistence type="predicted"/>
<organism evidence="3 4">
    <name type="scientific">Paenibacillus catalpae</name>
    <dbReference type="NCBI Taxonomy" id="1045775"/>
    <lineage>
        <taxon>Bacteria</taxon>
        <taxon>Bacillati</taxon>
        <taxon>Bacillota</taxon>
        <taxon>Bacilli</taxon>
        <taxon>Bacillales</taxon>
        <taxon>Paenibacillaceae</taxon>
        <taxon>Paenibacillus</taxon>
    </lineage>
</organism>
<dbReference type="Pfam" id="PF12840">
    <property type="entry name" value="HTH_20"/>
    <property type="match status" value="1"/>
</dbReference>
<evidence type="ECO:0000313" key="3">
    <source>
        <dbReference type="EMBL" id="SFD97511.1"/>
    </source>
</evidence>
<dbReference type="InterPro" id="IPR036388">
    <property type="entry name" value="WH-like_DNA-bd_sf"/>
</dbReference>
<sequence length="126" mass="14702">MSGHYPGLDMTTLSALSEPNRMNIVELLRDGPLTVGEIADRLGIRQPQASKHLKVLSDSGIVEVKAEANRRFYKLRPEPFHSLDSWVNSFRRIMEERYDNLENYLRELQKSEQLQHPKPNHEEDFK</sequence>
<protein>
    <submittedName>
        <fullName evidence="3">DNA-binding transcriptional regulator, ArsR family</fullName>
    </submittedName>
</protein>
<accession>A0A1I1WRB2</accession>
<dbReference type="OrthoDB" id="9799175at2"/>
<name>A0A1I1WRB2_9BACL</name>
<dbReference type="PRINTS" id="PR00778">
    <property type="entry name" value="HTHARSR"/>
</dbReference>
<dbReference type="Proteomes" id="UP000198855">
    <property type="component" value="Unassembled WGS sequence"/>
</dbReference>
<dbReference type="SUPFAM" id="SSF46785">
    <property type="entry name" value="Winged helix' DNA-binding domain"/>
    <property type="match status" value="1"/>
</dbReference>
<evidence type="ECO:0000256" key="1">
    <source>
        <dbReference type="ARBA" id="ARBA00023125"/>
    </source>
</evidence>
<dbReference type="RefSeq" id="WP_091183792.1">
    <property type="nucleotide sequence ID" value="NZ_FOMT01000002.1"/>
</dbReference>
<dbReference type="SMART" id="SM00418">
    <property type="entry name" value="HTH_ARSR"/>
    <property type="match status" value="1"/>
</dbReference>